<keyword evidence="2" id="KW-1185">Reference proteome</keyword>
<reference evidence="1 2" key="1">
    <citation type="submission" date="2019-07" db="EMBL/GenBank/DDBJ databases">
        <title>Rhodococcus cavernicolus sp. nov., isolated from a cave.</title>
        <authorList>
            <person name="Lee S.D."/>
        </authorList>
    </citation>
    <scope>NUCLEOTIDE SEQUENCE [LARGE SCALE GENOMIC DNA]</scope>
    <source>
        <strain evidence="1 2">C1-24</strain>
    </source>
</reference>
<dbReference type="Proteomes" id="UP000322244">
    <property type="component" value="Unassembled WGS sequence"/>
</dbReference>
<dbReference type="Pfam" id="PF10604">
    <property type="entry name" value="Polyketide_cyc2"/>
    <property type="match status" value="1"/>
</dbReference>
<organism evidence="1 2">
    <name type="scientific">Antrihabitans cavernicola</name>
    <dbReference type="NCBI Taxonomy" id="2495913"/>
    <lineage>
        <taxon>Bacteria</taxon>
        <taxon>Bacillati</taxon>
        <taxon>Actinomycetota</taxon>
        <taxon>Actinomycetes</taxon>
        <taxon>Mycobacteriales</taxon>
        <taxon>Nocardiaceae</taxon>
        <taxon>Antrihabitans</taxon>
    </lineage>
</organism>
<dbReference type="Gene3D" id="3.30.530.20">
    <property type="match status" value="2"/>
</dbReference>
<dbReference type="AlphaFoldDB" id="A0A5A7S8X3"/>
<proteinExistence type="predicted"/>
<dbReference type="RefSeq" id="WP_149431536.1">
    <property type="nucleotide sequence ID" value="NZ_VLNY01000008.1"/>
</dbReference>
<protein>
    <submittedName>
        <fullName evidence="1">Cyclase</fullName>
    </submittedName>
</protein>
<dbReference type="OrthoDB" id="3419705at2"/>
<dbReference type="InterPro" id="IPR023393">
    <property type="entry name" value="START-like_dom_sf"/>
</dbReference>
<dbReference type="EMBL" id="VLNY01000008">
    <property type="protein sequence ID" value="KAA0021669.1"/>
    <property type="molecule type" value="Genomic_DNA"/>
</dbReference>
<accession>A0A5A7S8X3</accession>
<dbReference type="SUPFAM" id="SSF55961">
    <property type="entry name" value="Bet v1-like"/>
    <property type="match status" value="2"/>
</dbReference>
<evidence type="ECO:0000313" key="2">
    <source>
        <dbReference type="Proteomes" id="UP000322244"/>
    </source>
</evidence>
<evidence type="ECO:0000313" key="1">
    <source>
        <dbReference type="EMBL" id="KAA0021669.1"/>
    </source>
</evidence>
<gene>
    <name evidence="1" type="ORF">FOY51_17415</name>
</gene>
<name>A0A5A7S8X3_9NOCA</name>
<dbReference type="InterPro" id="IPR019587">
    <property type="entry name" value="Polyketide_cyclase/dehydratase"/>
</dbReference>
<comment type="caution">
    <text evidence="1">The sequence shown here is derived from an EMBL/GenBank/DDBJ whole genome shotgun (WGS) entry which is preliminary data.</text>
</comment>
<dbReference type="CDD" id="cd08861">
    <property type="entry name" value="OtcD1_ARO-CYC_like"/>
    <property type="match status" value="1"/>
</dbReference>
<sequence>MTTTKHTMVHRTACSAPADEVFALVRDVTAWPVIFGPTVHMDAVEAGSDGARTRQDMTIWAIAHDTVHSWKSIRNVDDAARTVDFQQVVSPEPLAAMSGSWHVVDSQDGASGCEVILNHTFRLRSDNDADLEYVRKAVDTNSTKELAALRRATGGDGDCFLYEFVDEVDFAGGNPTAPLDFIWDGARWPERLPHVADVTLTSLQDDVQHLAMTTRTADSKEHETMSYRVRLDADRHPTIAYKQTTLPPALVAHAGRWSIAPSTKEAEQWSLRSWHGVLVDIEHCRELLGSPEAGIDEMKRAVRGALGGNSLVTMTAAVGHLQSM</sequence>